<dbReference type="NCBIfam" id="TIGR02594">
    <property type="entry name" value="TIGR02594 family protein"/>
    <property type="match status" value="1"/>
</dbReference>
<protein>
    <submittedName>
        <fullName evidence="1">TIGR02594 family protein</fullName>
    </submittedName>
</protein>
<name>A0A9X2HIW0_9SPHN</name>
<sequence>MGAFNHAAFMREWRHRQGVIPAPLYRDVMAALEVGFGTALPTSASAHPSDPPWLVEARKDIGLKETPGKAHTPRILQMLAFVSYPFSDDETPWCGTAMAAWMKQAGIVPPKQGFRAASWTDWGVACAAQLGAIGVKKRPGGNHVFQIVGETADKRFFKALGANQKDMVNIMDVAKADVDAIRWPAGIPERNIPLPGMPKGVISKDEA</sequence>
<organism evidence="1 2">
    <name type="scientific">Sphingomonas tagetis</name>
    <dbReference type="NCBI Taxonomy" id="2949092"/>
    <lineage>
        <taxon>Bacteria</taxon>
        <taxon>Pseudomonadati</taxon>
        <taxon>Pseudomonadota</taxon>
        <taxon>Alphaproteobacteria</taxon>
        <taxon>Sphingomonadales</taxon>
        <taxon>Sphingomonadaceae</taxon>
        <taxon>Sphingomonas</taxon>
    </lineage>
</organism>
<reference evidence="1" key="1">
    <citation type="submission" date="2022-05" db="EMBL/GenBank/DDBJ databases">
        <title>Sphingomonas sp. strain MG17 Genome sequencing and assembly.</title>
        <authorList>
            <person name="Kim I."/>
        </authorList>
    </citation>
    <scope>NUCLEOTIDE SEQUENCE</scope>
    <source>
        <strain evidence="1">MG17</strain>
    </source>
</reference>
<dbReference type="InterPro" id="IPR013423">
    <property type="entry name" value="CHP02594"/>
</dbReference>
<accession>A0A9X2HIW0</accession>
<keyword evidence="2" id="KW-1185">Reference proteome</keyword>
<evidence type="ECO:0000313" key="2">
    <source>
        <dbReference type="Proteomes" id="UP001139451"/>
    </source>
</evidence>
<dbReference type="AlphaFoldDB" id="A0A9X2HIW0"/>
<proteinExistence type="predicted"/>
<dbReference type="Proteomes" id="UP001139451">
    <property type="component" value="Unassembled WGS sequence"/>
</dbReference>
<comment type="caution">
    <text evidence="1">The sequence shown here is derived from an EMBL/GenBank/DDBJ whole genome shotgun (WGS) entry which is preliminary data.</text>
</comment>
<dbReference type="EMBL" id="JAMLDX010000005">
    <property type="protein sequence ID" value="MCP3730447.1"/>
    <property type="molecule type" value="Genomic_DNA"/>
</dbReference>
<evidence type="ECO:0000313" key="1">
    <source>
        <dbReference type="EMBL" id="MCP3730447.1"/>
    </source>
</evidence>
<dbReference type="RefSeq" id="WP_254292579.1">
    <property type="nucleotide sequence ID" value="NZ_JAMLDX010000005.1"/>
</dbReference>
<gene>
    <name evidence="1" type="ORF">M9978_08395</name>
</gene>